<feature type="compositionally biased region" description="Polar residues" evidence="6">
    <location>
        <begin position="8"/>
        <end position="26"/>
    </location>
</feature>
<accession>A0AAV1IEG7</accession>
<evidence type="ECO:0000313" key="8">
    <source>
        <dbReference type="EMBL" id="CAK0785761.1"/>
    </source>
</evidence>
<evidence type="ECO:0000256" key="6">
    <source>
        <dbReference type="SAM" id="MobiDB-lite"/>
    </source>
</evidence>
<dbReference type="AlphaFoldDB" id="A0AAV1IEG7"/>
<dbReference type="GO" id="GO:0006888">
    <property type="term" value="P:endoplasmic reticulum to Golgi vesicle-mediated transport"/>
    <property type="evidence" value="ECO:0007669"/>
    <property type="project" value="InterPro"/>
</dbReference>
<comment type="caution">
    <text evidence="8">The sequence shown here is derived from an EMBL/GenBank/DDBJ whole genome shotgun (WGS) entry which is preliminary data.</text>
</comment>
<evidence type="ECO:0000256" key="3">
    <source>
        <dbReference type="ARBA" id="ARBA00022692"/>
    </source>
</evidence>
<feature type="transmembrane region" description="Helical" evidence="7">
    <location>
        <begin position="186"/>
        <end position="206"/>
    </location>
</feature>
<dbReference type="PANTHER" id="PTHR21236">
    <property type="entry name" value="GOLGI MEMBRANE PROTEIN YIP1"/>
    <property type="match status" value="1"/>
</dbReference>
<keyword evidence="3 7" id="KW-0812">Transmembrane</keyword>
<evidence type="ECO:0000313" key="9">
    <source>
        <dbReference type="Proteomes" id="UP001314263"/>
    </source>
</evidence>
<keyword evidence="5 7" id="KW-0472">Membrane</keyword>
<reference evidence="8 9" key="1">
    <citation type="submission" date="2023-10" db="EMBL/GenBank/DDBJ databases">
        <authorList>
            <person name="Maclean D."/>
            <person name="Macfadyen A."/>
        </authorList>
    </citation>
    <scope>NUCLEOTIDE SEQUENCE [LARGE SCALE GENOMIC DNA]</scope>
</reference>
<comment type="similarity">
    <text evidence="2">Belongs to the YIP1 family.</text>
</comment>
<feature type="transmembrane region" description="Helical" evidence="7">
    <location>
        <begin position="218"/>
        <end position="236"/>
    </location>
</feature>
<comment type="subcellular location">
    <subcellularLocation>
        <location evidence="1">Membrane</location>
        <topology evidence="1">Multi-pass membrane protein</topology>
    </subcellularLocation>
</comment>
<keyword evidence="4 7" id="KW-1133">Transmembrane helix</keyword>
<feature type="transmembrane region" description="Helical" evidence="7">
    <location>
        <begin position="122"/>
        <end position="144"/>
    </location>
</feature>
<evidence type="ECO:0000256" key="5">
    <source>
        <dbReference type="ARBA" id="ARBA00023136"/>
    </source>
</evidence>
<feature type="region of interest" description="Disordered" evidence="6">
    <location>
        <begin position="1"/>
        <end position="26"/>
    </location>
</feature>
<dbReference type="PANTHER" id="PTHR21236:SF2">
    <property type="entry name" value="PROTEIN YIPF"/>
    <property type="match status" value="1"/>
</dbReference>
<evidence type="ECO:0000256" key="1">
    <source>
        <dbReference type="ARBA" id="ARBA00004141"/>
    </source>
</evidence>
<evidence type="ECO:0000256" key="7">
    <source>
        <dbReference type="SAM" id="Phobius"/>
    </source>
</evidence>
<dbReference type="Proteomes" id="UP001314263">
    <property type="component" value="Unassembled WGS sequence"/>
</dbReference>
<dbReference type="InterPro" id="IPR045231">
    <property type="entry name" value="Yip1/4-like"/>
</dbReference>
<gene>
    <name evidence="8" type="ORF">CVIRNUC_008972</name>
</gene>
<dbReference type="GO" id="GO:0016020">
    <property type="term" value="C:membrane"/>
    <property type="evidence" value="ECO:0007669"/>
    <property type="project" value="UniProtKB-SubCell"/>
</dbReference>
<keyword evidence="9" id="KW-1185">Reference proteome</keyword>
<proteinExistence type="inferred from homology"/>
<dbReference type="GO" id="GO:0005802">
    <property type="term" value="C:trans-Golgi network"/>
    <property type="evidence" value="ECO:0007669"/>
    <property type="project" value="TreeGrafter"/>
</dbReference>
<dbReference type="GO" id="GO:0048280">
    <property type="term" value="P:vesicle fusion with Golgi apparatus"/>
    <property type="evidence" value="ECO:0007669"/>
    <property type="project" value="TreeGrafter"/>
</dbReference>
<organism evidence="8 9">
    <name type="scientific">Coccomyxa viridis</name>
    <dbReference type="NCBI Taxonomy" id="1274662"/>
    <lineage>
        <taxon>Eukaryota</taxon>
        <taxon>Viridiplantae</taxon>
        <taxon>Chlorophyta</taxon>
        <taxon>core chlorophytes</taxon>
        <taxon>Trebouxiophyceae</taxon>
        <taxon>Trebouxiophyceae incertae sedis</taxon>
        <taxon>Coccomyxaceae</taxon>
        <taxon>Coccomyxa</taxon>
    </lineage>
</organism>
<name>A0AAV1IEG7_9CHLO</name>
<protein>
    <recommendedName>
        <fullName evidence="10">Protein YIPF</fullName>
    </recommendedName>
</protein>
<evidence type="ECO:0008006" key="10">
    <source>
        <dbReference type="Google" id="ProtNLM"/>
    </source>
</evidence>
<sequence length="237" mass="25493">MAEWQLAYDNTVTHRSGPPSNNSGVEWYNTGSASDFPAPSGSDYSYNAMPGYNMAGASASFEDEQPLLEELGIDLQGILKRSIAILMHRLRSKSLMDLDMGGPLLFTTLLSAVHLLTGKLHFGVVLGWSVVGSAAVWFVVSNLAGPGAHHQGGPPGIYDCCCLLGYCMLPMLAHALLSILVPKGALTVGSAALAVLWSGVTAAKLFSRRSQMLEEHMYLIMYPCLLMYSAFALLTIY</sequence>
<dbReference type="EMBL" id="CAUYUE010000013">
    <property type="protein sequence ID" value="CAK0785761.1"/>
    <property type="molecule type" value="Genomic_DNA"/>
</dbReference>
<evidence type="ECO:0000256" key="4">
    <source>
        <dbReference type="ARBA" id="ARBA00022989"/>
    </source>
</evidence>
<evidence type="ECO:0000256" key="2">
    <source>
        <dbReference type="ARBA" id="ARBA00010596"/>
    </source>
</evidence>